<name>A0A810BKH2_9BRAD</name>
<reference evidence="1" key="1">
    <citation type="submission" date="2020-05" db="EMBL/GenBank/DDBJ databases">
        <title>Complete genome sequence of Bradyrhizobium diazoefficiens XF2 isolated from soybean nodule.</title>
        <authorList>
            <person name="Noda R."/>
            <person name="Kakizaki K."/>
            <person name="Minamisawa K."/>
        </authorList>
    </citation>
    <scope>NUCLEOTIDE SEQUENCE</scope>
    <source>
        <strain evidence="1">XF2</strain>
    </source>
</reference>
<protein>
    <submittedName>
        <fullName evidence="2">Uncharacterized protein</fullName>
    </submittedName>
</protein>
<reference evidence="2" key="2">
    <citation type="submission" date="2020-05" db="EMBL/GenBank/DDBJ databases">
        <title>Complete genome sequence of Bradyrhizobium diazoefficiens XF8 isolated from soybean nodule.</title>
        <authorList>
            <person name="Noda R."/>
            <person name="Kakizaki K."/>
            <person name="Minamisawa K."/>
        </authorList>
    </citation>
    <scope>NUCLEOTIDE SEQUENCE</scope>
    <source>
        <strain evidence="2">XF8</strain>
    </source>
</reference>
<gene>
    <name evidence="1" type="ORF">XF2B_74150</name>
    <name evidence="2" type="ORF">XF8B_73630</name>
</gene>
<organism evidence="2">
    <name type="scientific">Bradyrhizobium diazoefficiens</name>
    <dbReference type="NCBI Taxonomy" id="1355477"/>
    <lineage>
        <taxon>Bacteria</taxon>
        <taxon>Pseudomonadati</taxon>
        <taxon>Pseudomonadota</taxon>
        <taxon>Alphaproteobacteria</taxon>
        <taxon>Hyphomicrobiales</taxon>
        <taxon>Nitrobacteraceae</taxon>
        <taxon>Bradyrhizobium</taxon>
    </lineage>
</organism>
<dbReference type="AlphaFoldDB" id="A0A810BKH2"/>
<proteinExistence type="predicted"/>
<dbReference type="EMBL" id="AP023092">
    <property type="protein sequence ID" value="BCE33646.1"/>
    <property type="molecule type" value="Genomic_DNA"/>
</dbReference>
<evidence type="ECO:0000313" key="1">
    <source>
        <dbReference type="EMBL" id="BCE33646.1"/>
    </source>
</evidence>
<evidence type="ECO:0000313" key="2">
    <source>
        <dbReference type="EMBL" id="BCE77252.1"/>
    </source>
</evidence>
<sequence length="49" mass="5494">MRKRIAQVGHRFDAFLRAFVDAKTRVASTLPENAKDNCSKEMESRAAGL</sequence>
<dbReference type="EMBL" id="AP023097">
    <property type="protein sequence ID" value="BCE77252.1"/>
    <property type="molecule type" value="Genomic_DNA"/>
</dbReference>
<accession>A0A810BKH2</accession>